<dbReference type="InterPro" id="IPR011146">
    <property type="entry name" value="HIT-like"/>
</dbReference>
<dbReference type="PIRSF" id="PIRSF000714">
    <property type="entry name" value="HIT"/>
    <property type="match status" value="1"/>
</dbReference>
<evidence type="ECO:0000313" key="4">
    <source>
        <dbReference type="Proteomes" id="UP001595692"/>
    </source>
</evidence>
<name>A0ABV8CJF9_9GAMM</name>
<proteinExistence type="predicted"/>
<evidence type="ECO:0000259" key="2">
    <source>
        <dbReference type="PROSITE" id="PS51084"/>
    </source>
</evidence>
<dbReference type="EMBL" id="JBHSAF010000001">
    <property type="protein sequence ID" value="MFC3912118.1"/>
    <property type="molecule type" value="Genomic_DNA"/>
</dbReference>
<dbReference type="SUPFAM" id="SSF54197">
    <property type="entry name" value="HIT-like"/>
    <property type="match status" value="1"/>
</dbReference>
<reference evidence="4" key="1">
    <citation type="journal article" date="2019" name="Int. J. Syst. Evol. Microbiol.">
        <title>The Global Catalogue of Microorganisms (GCM) 10K type strain sequencing project: providing services to taxonomists for standard genome sequencing and annotation.</title>
        <authorList>
            <consortium name="The Broad Institute Genomics Platform"/>
            <consortium name="The Broad Institute Genome Sequencing Center for Infectious Disease"/>
            <person name="Wu L."/>
            <person name="Ma J."/>
        </authorList>
    </citation>
    <scope>NUCLEOTIDE SEQUENCE [LARGE SCALE GENOMIC DNA]</scope>
    <source>
        <strain evidence="4">CCUG 54939</strain>
    </source>
</reference>
<sequence>MSSTAFELHPTLAADTVWLGDLPLCRVLLARESRYPWLILVPRRAGVREIHELEDEAAVLLAESCCVARLMQASLMPDKLNVAAIGNVVEQLHLHHVARFREDAAWPKPIWGLLPAKPYSDEQLAATISRWRQWLAVLPEFVVAV</sequence>
<gene>
    <name evidence="3" type="ORF">ACFOSS_01405</name>
</gene>
<dbReference type="InterPro" id="IPR036265">
    <property type="entry name" value="HIT-like_sf"/>
</dbReference>
<feature type="domain" description="HIT" evidence="2">
    <location>
        <begin position="38"/>
        <end position="106"/>
    </location>
</feature>
<dbReference type="Proteomes" id="UP001595692">
    <property type="component" value="Unassembled WGS sequence"/>
</dbReference>
<comment type="caution">
    <text evidence="1">Lacks conserved residue(s) required for the propagation of feature annotation.</text>
</comment>
<protein>
    <submittedName>
        <fullName evidence="3">HIT domain-containing protein</fullName>
    </submittedName>
</protein>
<organism evidence="3 4">
    <name type="scientific">Pseudaeromonas sharmana</name>
    <dbReference type="NCBI Taxonomy" id="328412"/>
    <lineage>
        <taxon>Bacteria</taxon>
        <taxon>Pseudomonadati</taxon>
        <taxon>Pseudomonadota</taxon>
        <taxon>Gammaproteobacteria</taxon>
        <taxon>Aeromonadales</taxon>
        <taxon>Aeromonadaceae</taxon>
        <taxon>Pseudaeromonas</taxon>
    </lineage>
</organism>
<dbReference type="RefSeq" id="WP_377150143.1">
    <property type="nucleotide sequence ID" value="NZ_JBHSAF010000001.1"/>
</dbReference>
<evidence type="ECO:0000256" key="1">
    <source>
        <dbReference type="PROSITE-ProRule" id="PRU00464"/>
    </source>
</evidence>
<dbReference type="PROSITE" id="PS51084">
    <property type="entry name" value="HIT_2"/>
    <property type="match status" value="1"/>
</dbReference>
<evidence type="ECO:0000313" key="3">
    <source>
        <dbReference type="EMBL" id="MFC3912118.1"/>
    </source>
</evidence>
<comment type="caution">
    <text evidence="3">The sequence shown here is derived from an EMBL/GenBank/DDBJ whole genome shotgun (WGS) entry which is preliminary data.</text>
</comment>
<dbReference type="Pfam" id="PF01230">
    <property type="entry name" value="HIT"/>
    <property type="match status" value="1"/>
</dbReference>
<dbReference type="InterPro" id="IPR026026">
    <property type="entry name" value="HIT_Hint"/>
</dbReference>
<accession>A0ABV8CJF9</accession>
<dbReference type="Gene3D" id="3.30.428.10">
    <property type="entry name" value="HIT-like"/>
    <property type="match status" value="1"/>
</dbReference>
<keyword evidence="4" id="KW-1185">Reference proteome</keyword>